<protein>
    <submittedName>
        <fullName evidence="7">Predicted arabinose efflux permease, MFS family</fullName>
    </submittedName>
</protein>
<evidence type="ECO:0000313" key="7">
    <source>
        <dbReference type="EMBL" id="SFR45787.1"/>
    </source>
</evidence>
<name>A0A1I6GUQ1_9GAMM</name>
<evidence type="ECO:0000256" key="2">
    <source>
        <dbReference type="ARBA" id="ARBA00022989"/>
    </source>
</evidence>
<feature type="transmembrane region" description="Helical" evidence="5">
    <location>
        <begin position="84"/>
        <end position="102"/>
    </location>
</feature>
<evidence type="ECO:0000256" key="1">
    <source>
        <dbReference type="ARBA" id="ARBA00022692"/>
    </source>
</evidence>
<feature type="transmembrane region" description="Helical" evidence="5">
    <location>
        <begin position="171"/>
        <end position="193"/>
    </location>
</feature>
<feature type="transmembrane region" description="Helical" evidence="5">
    <location>
        <begin position="225"/>
        <end position="245"/>
    </location>
</feature>
<keyword evidence="1 5" id="KW-0812">Transmembrane</keyword>
<feature type="domain" description="Major facilitator superfamily (MFS) profile" evidence="6">
    <location>
        <begin position="14"/>
        <end position="412"/>
    </location>
</feature>
<feature type="transmembrane region" description="Helical" evidence="5">
    <location>
        <begin position="142"/>
        <end position="165"/>
    </location>
</feature>
<feature type="transmembrane region" description="Helical" evidence="5">
    <location>
        <begin position="319"/>
        <end position="343"/>
    </location>
</feature>
<dbReference type="PANTHER" id="PTHR11360:SF284">
    <property type="entry name" value="EG:103B4.3 PROTEIN-RELATED"/>
    <property type="match status" value="1"/>
</dbReference>
<dbReference type="PANTHER" id="PTHR11360">
    <property type="entry name" value="MONOCARBOXYLATE TRANSPORTER"/>
    <property type="match status" value="1"/>
</dbReference>
<dbReference type="SUPFAM" id="SSF103473">
    <property type="entry name" value="MFS general substrate transporter"/>
    <property type="match status" value="1"/>
</dbReference>
<dbReference type="EMBL" id="FOYW01000001">
    <property type="protein sequence ID" value="SFR45787.1"/>
    <property type="molecule type" value="Genomic_DNA"/>
</dbReference>
<keyword evidence="2 5" id="KW-1133">Transmembrane helix</keyword>
<dbReference type="InterPro" id="IPR011701">
    <property type="entry name" value="MFS"/>
</dbReference>
<dbReference type="AlphaFoldDB" id="A0A1I6GUQ1"/>
<feature type="transmembrane region" description="Helical" evidence="5">
    <location>
        <begin position="294"/>
        <end position="313"/>
    </location>
</feature>
<accession>A0A1I6GUQ1</accession>
<feature type="transmembrane region" description="Helical" evidence="5">
    <location>
        <begin position="12"/>
        <end position="31"/>
    </location>
</feature>
<gene>
    <name evidence="7" type="ORF">SAMN05216203_0482</name>
</gene>
<dbReference type="GO" id="GO:0022857">
    <property type="term" value="F:transmembrane transporter activity"/>
    <property type="evidence" value="ECO:0007669"/>
    <property type="project" value="InterPro"/>
</dbReference>
<dbReference type="Pfam" id="PF07690">
    <property type="entry name" value="MFS_1"/>
    <property type="match status" value="1"/>
</dbReference>
<dbReference type="InterPro" id="IPR036259">
    <property type="entry name" value="MFS_trans_sf"/>
</dbReference>
<dbReference type="Gene3D" id="1.20.1250.20">
    <property type="entry name" value="MFS general substrate transporter like domains"/>
    <property type="match status" value="1"/>
</dbReference>
<dbReference type="InterPro" id="IPR020846">
    <property type="entry name" value="MFS_dom"/>
</dbReference>
<evidence type="ECO:0000259" key="6">
    <source>
        <dbReference type="PROSITE" id="PS50850"/>
    </source>
</evidence>
<feature type="region of interest" description="Disordered" evidence="4">
    <location>
        <begin position="417"/>
        <end position="436"/>
    </location>
</feature>
<feature type="transmembrane region" description="Helical" evidence="5">
    <location>
        <begin position="51"/>
        <end position="72"/>
    </location>
</feature>
<dbReference type="InterPro" id="IPR050327">
    <property type="entry name" value="Proton-linked_MCT"/>
</dbReference>
<sequence>MSDAIPSANASRQLWGVVAVGFGVMFLSSSIKGAYQVYFRDLADLFDLGRGQFALSGALFGLCLGVVSPLVGTICDRYGPYRSMISGALVAALAFVLLGVFQNFPLFLIAYGVLAAYALAAMTFVPMGVWIDSVFAERHKGLAYAAVSNGVAIGFIVLSPLWVWLNTWLHWSALALAIGFGFLMAVAAPLHWAARHLPVDRPSDTSGRPSGRPVAGILAELHQPLFILLAISFAGCGSSMAFIDLHFVPLVQETPVTAHQDTSTVLALSLSILGVFELAGAMAAGYLAGKVQPAMLLALLYGVRALILTWLAVSPSSVTFVVFAAVFGATYMGTVILTSLLCLRLYGPAIKGRMFGLLFTVHQLAVFGTAWAGGLARDITGSYMLTTLGVAAFCTLSVVAAIVLLAVAQKAENDTAEQAPDPIASAGMPGGQGQGH</sequence>
<feature type="transmembrane region" description="Helical" evidence="5">
    <location>
        <begin position="382"/>
        <end position="408"/>
    </location>
</feature>
<dbReference type="RefSeq" id="WP_167812654.1">
    <property type="nucleotide sequence ID" value="NZ_FOYW01000001.1"/>
</dbReference>
<evidence type="ECO:0000313" key="8">
    <source>
        <dbReference type="Proteomes" id="UP000198644"/>
    </source>
</evidence>
<feature type="transmembrane region" description="Helical" evidence="5">
    <location>
        <begin position="108"/>
        <end position="130"/>
    </location>
</feature>
<proteinExistence type="predicted"/>
<feature type="transmembrane region" description="Helical" evidence="5">
    <location>
        <begin position="355"/>
        <end position="376"/>
    </location>
</feature>
<dbReference type="Proteomes" id="UP000198644">
    <property type="component" value="Unassembled WGS sequence"/>
</dbReference>
<keyword evidence="3 5" id="KW-0472">Membrane</keyword>
<feature type="transmembrane region" description="Helical" evidence="5">
    <location>
        <begin position="265"/>
        <end position="287"/>
    </location>
</feature>
<dbReference type="STRING" id="650891.SAMN05216203_0482"/>
<organism evidence="7 8">
    <name type="scientific">Marinobacter daqiaonensis</name>
    <dbReference type="NCBI Taxonomy" id="650891"/>
    <lineage>
        <taxon>Bacteria</taxon>
        <taxon>Pseudomonadati</taxon>
        <taxon>Pseudomonadota</taxon>
        <taxon>Gammaproteobacteria</taxon>
        <taxon>Pseudomonadales</taxon>
        <taxon>Marinobacteraceae</taxon>
        <taxon>Marinobacter</taxon>
    </lineage>
</organism>
<evidence type="ECO:0000256" key="3">
    <source>
        <dbReference type="ARBA" id="ARBA00023136"/>
    </source>
</evidence>
<dbReference type="PROSITE" id="PS50850">
    <property type="entry name" value="MFS"/>
    <property type="match status" value="1"/>
</dbReference>
<keyword evidence="8" id="KW-1185">Reference proteome</keyword>
<reference evidence="7 8" key="1">
    <citation type="submission" date="2016-10" db="EMBL/GenBank/DDBJ databases">
        <authorList>
            <person name="de Groot N.N."/>
        </authorList>
    </citation>
    <scope>NUCLEOTIDE SEQUENCE [LARGE SCALE GENOMIC DNA]</scope>
    <source>
        <strain evidence="7 8">CGMCC 1.9167</strain>
    </source>
</reference>
<evidence type="ECO:0000256" key="4">
    <source>
        <dbReference type="SAM" id="MobiDB-lite"/>
    </source>
</evidence>
<evidence type="ECO:0000256" key="5">
    <source>
        <dbReference type="SAM" id="Phobius"/>
    </source>
</evidence>